<sequence>MLKNDFVRRLREVFQRFLGLKNKETEAEIKGSFFRPILFLFPNILKESISSDDDINDWQKDYLSKNKNIEKYLFDGCEALQIIGISYSKYKRELARYSDGELNQKTGKIVGRNFEIEARLALRRTLELFVESWHFKEIKSDKEKMLRHFFLVKNLKAFYSRKNNAEKFCDMKLEFDTNVISEIRTELCDLNVQNPFYLANGKDFNKDGEVKDLTKSFYKLFEEAIPQIAAAPHVIVGESYQLYAETSEVIHGYSGGPNFNLQNYHQEILAIYTRAAVLASNILKHLVIIGEGIIKNNDIREAIDGLRTDSLPQNLSLGVGDKVMVLKQVRAEVTEISVSKCGCKKYKVKYDDKRGDWNWSFGREWFLLKDLTKVSD</sequence>
<dbReference type="Proteomes" id="UP000034036">
    <property type="component" value="Unassembled WGS sequence"/>
</dbReference>
<dbReference type="AlphaFoldDB" id="A0A0G0ZIS4"/>
<name>A0A0G0ZIS4_9BACT</name>
<gene>
    <name evidence="1" type="ORF">UV11_C0006G0005</name>
</gene>
<evidence type="ECO:0000313" key="2">
    <source>
        <dbReference type="Proteomes" id="UP000034036"/>
    </source>
</evidence>
<dbReference type="EMBL" id="LCDF01000006">
    <property type="protein sequence ID" value="KKS48600.1"/>
    <property type="molecule type" value="Genomic_DNA"/>
</dbReference>
<reference evidence="1 2" key="1">
    <citation type="journal article" date="2015" name="Nature">
        <title>rRNA introns, odd ribosomes, and small enigmatic genomes across a large radiation of phyla.</title>
        <authorList>
            <person name="Brown C.T."/>
            <person name="Hug L.A."/>
            <person name="Thomas B.C."/>
            <person name="Sharon I."/>
            <person name="Castelle C.J."/>
            <person name="Singh A."/>
            <person name="Wilkins M.J."/>
            <person name="Williams K.H."/>
            <person name="Banfield J.F."/>
        </authorList>
    </citation>
    <scope>NUCLEOTIDE SEQUENCE [LARGE SCALE GENOMIC DNA]</scope>
</reference>
<proteinExistence type="predicted"/>
<accession>A0A0G0ZIS4</accession>
<organism evidence="1 2">
    <name type="scientific">Candidatus Giovannonibacteria bacterium GW2011_GWF2_42_19</name>
    <dbReference type="NCBI Taxonomy" id="1618659"/>
    <lineage>
        <taxon>Bacteria</taxon>
        <taxon>Candidatus Giovannoniibacteriota</taxon>
    </lineage>
</organism>
<comment type="caution">
    <text evidence="1">The sequence shown here is derived from an EMBL/GenBank/DDBJ whole genome shotgun (WGS) entry which is preliminary data.</text>
</comment>
<evidence type="ECO:0000313" key="1">
    <source>
        <dbReference type="EMBL" id="KKS48600.1"/>
    </source>
</evidence>
<protein>
    <submittedName>
        <fullName evidence="1">Uncharacterized protein</fullName>
    </submittedName>
</protein>